<evidence type="ECO:0000313" key="2">
    <source>
        <dbReference type="EMBL" id="KAF1941155.1"/>
    </source>
</evidence>
<gene>
    <name evidence="2" type="ORF">EJ02DRAFT_210595</name>
</gene>
<keyword evidence="3" id="KW-1185">Reference proteome</keyword>
<organism evidence="2 3">
    <name type="scientific">Clathrospora elynae</name>
    <dbReference type="NCBI Taxonomy" id="706981"/>
    <lineage>
        <taxon>Eukaryota</taxon>
        <taxon>Fungi</taxon>
        <taxon>Dikarya</taxon>
        <taxon>Ascomycota</taxon>
        <taxon>Pezizomycotina</taxon>
        <taxon>Dothideomycetes</taxon>
        <taxon>Pleosporomycetidae</taxon>
        <taxon>Pleosporales</taxon>
        <taxon>Diademaceae</taxon>
        <taxon>Clathrospora</taxon>
    </lineage>
</organism>
<dbReference type="AlphaFoldDB" id="A0A6A5SKI1"/>
<feature type="region of interest" description="Disordered" evidence="1">
    <location>
        <begin position="53"/>
        <end position="89"/>
    </location>
</feature>
<sequence length="162" mass="19219">MEHYLLYLNNHMFELNHYRGKLNLIVYLLFLPIKLYVLQAAVDVEMSAQVDAHSSQTATQPAHTGYIHPSKRRRPGKPPTQISEHAARPCTTSGLRRRTYTWEEKLRVIQWLQDYTNYQLRMTGSPRVREGLHWIGNRHPPTNDKAKEYEYWDIDEMLIAKW</sequence>
<proteinExistence type="predicted"/>
<name>A0A6A5SKI1_9PLEO</name>
<dbReference type="Proteomes" id="UP000800038">
    <property type="component" value="Unassembled WGS sequence"/>
</dbReference>
<protein>
    <submittedName>
        <fullName evidence="2">Uncharacterized protein</fullName>
    </submittedName>
</protein>
<accession>A0A6A5SKI1</accession>
<reference evidence="2" key="1">
    <citation type="journal article" date="2020" name="Stud. Mycol.">
        <title>101 Dothideomycetes genomes: a test case for predicting lifestyles and emergence of pathogens.</title>
        <authorList>
            <person name="Haridas S."/>
            <person name="Albert R."/>
            <person name="Binder M."/>
            <person name="Bloem J."/>
            <person name="Labutti K."/>
            <person name="Salamov A."/>
            <person name="Andreopoulos B."/>
            <person name="Baker S."/>
            <person name="Barry K."/>
            <person name="Bills G."/>
            <person name="Bluhm B."/>
            <person name="Cannon C."/>
            <person name="Castanera R."/>
            <person name="Culley D."/>
            <person name="Daum C."/>
            <person name="Ezra D."/>
            <person name="Gonzalez J."/>
            <person name="Henrissat B."/>
            <person name="Kuo A."/>
            <person name="Liang C."/>
            <person name="Lipzen A."/>
            <person name="Lutzoni F."/>
            <person name="Magnuson J."/>
            <person name="Mondo S."/>
            <person name="Nolan M."/>
            <person name="Ohm R."/>
            <person name="Pangilinan J."/>
            <person name="Park H.-J."/>
            <person name="Ramirez L."/>
            <person name="Alfaro M."/>
            <person name="Sun H."/>
            <person name="Tritt A."/>
            <person name="Yoshinaga Y."/>
            <person name="Zwiers L.-H."/>
            <person name="Turgeon B."/>
            <person name="Goodwin S."/>
            <person name="Spatafora J."/>
            <person name="Crous P."/>
            <person name="Grigoriev I."/>
        </authorList>
    </citation>
    <scope>NUCLEOTIDE SEQUENCE</scope>
    <source>
        <strain evidence="2">CBS 161.51</strain>
    </source>
</reference>
<evidence type="ECO:0000256" key="1">
    <source>
        <dbReference type="SAM" id="MobiDB-lite"/>
    </source>
</evidence>
<dbReference type="EMBL" id="ML976052">
    <property type="protein sequence ID" value="KAF1941155.1"/>
    <property type="molecule type" value="Genomic_DNA"/>
</dbReference>
<feature type="compositionally biased region" description="Polar residues" evidence="1">
    <location>
        <begin position="53"/>
        <end position="62"/>
    </location>
</feature>
<evidence type="ECO:0000313" key="3">
    <source>
        <dbReference type="Proteomes" id="UP000800038"/>
    </source>
</evidence>